<proteinExistence type="inferred from homology"/>
<dbReference type="AlphaFoldDB" id="A0AAD4N893"/>
<evidence type="ECO:0000256" key="6">
    <source>
        <dbReference type="SAM" id="MobiDB-lite"/>
    </source>
</evidence>
<evidence type="ECO:0000256" key="4">
    <source>
        <dbReference type="ARBA" id="ARBA00022737"/>
    </source>
</evidence>
<dbReference type="GO" id="GO:0005737">
    <property type="term" value="C:cytoplasm"/>
    <property type="evidence" value="ECO:0007669"/>
    <property type="project" value="UniProtKB-SubCell"/>
</dbReference>
<accession>A0AAD4N893</accession>
<keyword evidence="4" id="KW-0677">Repeat</keyword>
<dbReference type="Gene3D" id="1.25.40.180">
    <property type="match status" value="2"/>
</dbReference>
<comment type="subcellular location">
    <subcellularLocation>
        <location evidence="1">Cytoplasm</location>
    </subcellularLocation>
</comment>
<dbReference type="InterPro" id="IPR039778">
    <property type="entry name" value="PDCD4"/>
</dbReference>
<dbReference type="Proteomes" id="UP001201812">
    <property type="component" value="Unassembled WGS sequence"/>
</dbReference>
<dbReference type="GO" id="GO:0045892">
    <property type="term" value="P:negative regulation of DNA-templated transcription"/>
    <property type="evidence" value="ECO:0007669"/>
    <property type="project" value="InterPro"/>
</dbReference>
<dbReference type="PROSITE" id="PS51366">
    <property type="entry name" value="MI"/>
    <property type="match status" value="2"/>
</dbReference>
<dbReference type="PANTHER" id="PTHR12626">
    <property type="entry name" value="PROGRAMMED CELL DEATH 4"/>
    <property type="match status" value="1"/>
</dbReference>
<feature type="region of interest" description="Disordered" evidence="6">
    <location>
        <begin position="453"/>
        <end position="475"/>
    </location>
</feature>
<evidence type="ECO:0000313" key="8">
    <source>
        <dbReference type="EMBL" id="KAI1716181.1"/>
    </source>
</evidence>
<organism evidence="8 9">
    <name type="scientific">Ditylenchus destructor</name>
    <dbReference type="NCBI Taxonomy" id="166010"/>
    <lineage>
        <taxon>Eukaryota</taxon>
        <taxon>Metazoa</taxon>
        <taxon>Ecdysozoa</taxon>
        <taxon>Nematoda</taxon>
        <taxon>Chromadorea</taxon>
        <taxon>Rhabditida</taxon>
        <taxon>Tylenchina</taxon>
        <taxon>Tylenchomorpha</taxon>
        <taxon>Sphaerularioidea</taxon>
        <taxon>Anguinidae</taxon>
        <taxon>Anguininae</taxon>
        <taxon>Ditylenchus</taxon>
    </lineage>
</organism>
<gene>
    <name evidence="8" type="ORF">DdX_07214</name>
</gene>
<protein>
    <submittedName>
        <fullName evidence="8">MA3 domain-containing protein</fullName>
    </submittedName>
</protein>
<feature type="domain" description="MI" evidence="7">
    <location>
        <begin position="324"/>
        <end position="447"/>
    </location>
</feature>
<sequence length="512" mass="57706">MMDPHNRMGKLYFLCWNTKRLLFFFMETARTKGHKNKNGAHHKFDDPEFEAETVFARENGLPAPRQLPSEKVKQIADALINGSSLERDLPKVVRIAKAERKARSRGVSGCSSKKDGLKFEYGLDCIDLAYDPASYDPDSTDSEAEYDEYSDYVFKYSDSEIRSIVQDYLLNGNKEEALNSLEKFRITNDTMARMVKDLIHLSLEGHSAGGLELGTQLVKELMQLKWLSGSTLVNILEEIVDSLDDLRKDEPKIVEAMSVFMAKLTEDDDWPLSVNMLRFMAAKNLDSGNNIVKQCYEDALTFSGNRVLLQGKCVPSGGHQSLDVLSAQFKMILKEFIHSNDKEIVSIRVKELKVPHFIHEFVYQAGIIALEKMHDKVMTDLAALLKAMYDDGTIFVSCIQKGYEKLYQSLSDLYLDLPAAYSLARRWVDKSLKAEFISDVLAKRCPVRARSRTLSEGPDGKLSCMDEENNENTVSQDSVIDAKKELLMNGGLGTINHMQSPIVVNGCQNGMD</sequence>
<evidence type="ECO:0000313" key="9">
    <source>
        <dbReference type="Proteomes" id="UP001201812"/>
    </source>
</evidence>
<evidence type="ECO:0000256" key="2">
    <source>
        <dbReference type="ARBA" id="ARBA00005497"/>
    </source>
</evidence>
<dbReference type="SMART" id="SM00544">
    <property type="entry name" value="MA3"/>
    <property type="match status" value="2"/>
</dbReference>
<evidence type="ECO:0000256" key="5">
    <source>
        <dbReference type="ARBA" id="ARBA00023242"/>
    </source>
</evidence>
<evidence type="ECO:0000256" key="3">
    <source>
        <dbReference type="ARBA" id="ARBA00022490"/>
    </source>
</evidence>
<reference evidence="8" key="1">
    <citation type="submission" date="2022-01" db="EMBL/GenBank/DDBJ databases">
        <title>Genome Sequence Resource for Two Populations of Ditylenchus destructor, the Migratory Endoparasitic Phytonematode.</title>
        <authorList>
            <person name="Zhang H."/>
            <person name="Lin R."/>
            <person name="Xie B."/>
        </authorList>
    </citation>
    <scope>NUCLEOTIDE SEQUENCE</scope>
    <source>
        <strain evidence="8">BazhouSP</strain>
    </source>
</reference>
<comment type="similarity">
    <text evidence="2">Belongs to the PDCD4 family.</text>
</comment>
<keyword evidence="3" id="KW-0963">Cytoplasm</keyword>
<dbReference type="EMBL" id="JAKKPZ010000010">
    <property type="protein sequence ID" value="KAI1716181.1"/>
    <property type="molecule type" value="Genomic_DNA"/>
</dbReference>
<keyword evidence="9" id="KW-1185">Reference proteome</keyword>
<dbReference type="InterPro" id="IPR016024">
    <property type="entry name" value="ARM-type_fold"/>
</dbReference>
<dbReference type="InterPro" id="IPR003891">
    <property type="entry name" value="Initiation_fac_eIF4g_MI"/>
</dbReference>
<evidence type="ECO:0000259" key="7">
    <source>
        <dbReference type="PROSITE" id="PS51366"/>
    </source>
</evidence>
<feature type="domain" description="MI" evidence="7">
    <location>
        <begin position="156"/>
        <end position="280"/>
    </location>
</feature>
<keyword evidence="5" id="KW-0539">Nucleus</keyword>
<evidence type="ECO:0000256" key="1">
    <source>
        <dbReference type="ARBA" id="ARBA00004496"/>
    </source>
</evidence>
<name>A0AAD4N893_9BILA</name>
<dbReference type="SUPFAM" id="SSF48371">
    <property type="entry name" value="ARM repeat"/>
    <property type="match status" value="2"/>
</dbReference>
<comment type="caution">
    <text evidence="8">The sequence shown here is derived from an EMBL/GenBank/DDBJ whole genome shotgun (WGS) entry which is preliminary data.</text>
</comment>
<dbReference type="PANTHER" id="PTHR12626:SF0">
    <property type="entry name" value="PROGRAMMED CELL DEATH PROTEIN 4"/>
    <property type="match status" value="1"/>
</dbReference>
<dbReference type="Pfam" id="PF02847">
    <property type="entry name" value="MA3"/>
    <property type="match status" value="2"/>
</dbReference>